<protein>
    <submittedName>
        <fullName evidence="1">Uncharacterized protein</fullName>
    </submittedName>
</protein>
<dbReference type="RefSeq" id="WP_190931578.1">
    <property type="nucleotide sequence ID" value="NZ_JACXJA010000050.1"/>
</dbReference>
<dbReference type="Pfam" id="PF09929">
    <property type="entry name" value="DUF2161"/>
    <property type="match status" value="1"/>
</dbReference>
<organism evidence="1 2">
    <name type="scientific">Paenibacillus oceani</name>
    <dbReference type="NCBI Taxonomy" id="2772510"/>
    <lineage>
        <taxon>Bacteria</taxon>
        <taxon>Bacillati</taxon>
        <taxon>Bacillota</taxon>
        <taxon>Bacilli</taxon>
        <taxon>Bacillales</taxon>
        <taxon>Paenibacillaceae</taxon>
        <taxon>Paenibacillus</taxon>
    </lineage>
</organism>
<dbReference type="EMBL" id="JACXJA010000050">
    <property type="protein sequence ID" value="MBD2865956.1"/>
    <property type="molecule type" value="Genomic_DNA"/>
</dbReference>
<keyword evidence="2" id="KW-1185">Reference proteome</keyword>
<evidence type="ECO:0000313" key="1">
    <source>
        <dbReference type="EMBL" id="MBD2865956.1"/>
    </source>
</evidence>
<comment type="caution">
    <text evidence="1">The sequence shown here is derived from an EMBL/GenBank/DDBJ whole genome shotgun (WGS) entry which is preliminary data.</text>
</comment>
<dbReference type="InterPro" id="IPR018679">
    <property type="entry name" value="DUF2161"/>
</dbReference>
<gene>
    <name evidence="1" type="ORF">IDH45_28625</name>
</gene>
<reference evidence="1" key="1">
    <citation type="submission" date="2020-09" db="EMBL/GenBank/DDBJ databases">
        <title>A novel bacterium of genus Paenibacillus, isolated from South China Sea.</title>
        <authorList>
            <person name="Huang H."/>
            <person name="Mo K."/>
            <person name="Hu Y."/>
        </authorList>
    </citation>
    <scope>NUCLEOTIDE SEQUENCE</scope>
    <source>
        <strain evidence="1">IB182363</strain>
    </source>
</reference>
<dbReference type="AlphaFoldDB" id="A0A927CGT8"/>
<sequence>MPIRSETELYEPVKRYMEALGYEVRGEVHHCDLVALRGDEPPVIVELKKTFNIPLLIQGIDRLQQSDHVYVAVEMPESGKAPHGASWSDLSRLCRRLGLGLITVRFYKTRKPAVNVVCDPEPYMPRKSKVKASRLVHEFRERSGDYNVGGSTKRKLMTAYREKALACAQALQLHGDLTPKRLRELTGNPKVALLLQKNYYRWFERTGRGIYRLTPLGEQALQQYSHVLHKAVPSE</sequence>
<accession>A0A927CGT8</accession>
<proteinExistence type="predicted"/>
<name>A0A927CGT8_9BACL</name>
<dbReference type="Proteomes" id="UP000639396">
    <property type="component" value="Unassembled WGS sequence"/>
</dbReference>
<evidence type="ECO:0000313" key="2">
    <source>
        <dbReference type="Proteomes" id="UP000639396"/>
    </source>
</evidence>